<comment type="caution">
    <text evidence="1">The sequence shown here is derived from an EMBL/GenBank/DDBJ whole genome shotgun (WGS) entry which is preliminary data.</text>
</comment>
<evidence type="ECO:0000313" key="2">
    <source>
        <dbReference type="Proteomes" id="UP001162031"/>
    </source>
</evidence>
<accession>A0AAV0TXM3</accession>
<name>A0AAV0TXM3_HYABA</name>
<keyword evidence="2" id="KW-1185">Reference proteome</keyword>
<reference evidence="1" key="1">
    <citation type="submission" date="2022-12" db="EMBL/GenBank/DDBJ databases">
        <authorList>
            <person name="Webb A."/>
        </authorList>
    </citation>
    <scope>NUCLEOTIDE SEQUENCE</scope>
    <source>
        <strain evidence="1">Hp1</strain>
    </source>
</reference>
<dbReference type="EMBL" id="CANTFL010000749">
    <property type="protein sequence ID" value="CAI5727522.1"/>
    <property type="molecule type" value="Genomic_DNA"/>
</dbReference>
<sequence length="76" mass="8523">MKLSSQRKDPKRSWPEHFLYLVAVGDARGGADELVLDNIVNFASAKLALVLKEKCMVLAVTDIKPRSRGKRDGRKQ</sequence>
<dbReference type="AlphaFoldDB" id="A0AAV0TXM3"/>
<gene>
    <name evidence="1" type="ORF">HBR001_LOCUS4109</name>
</gene>
<evidence type="ECO:0000313" key="1">
    <source>
        <dbReference type="EMBL" id="CAI5727522.1"/>
    </source>
</evidence>
<protein>
    <submittedName>
        <fullName evidence="1">Uncharacterized protein</fullName>
    </submittedName>
</protein>
<dbReference type="Proteomes" id="UP001162031">
    <property type="component" value="Unassembled WGS sequence"/>
</dbReference>
<organism evidence="1 2">
    <name type="scientific">Hyaloperonospora brassicae</name>
    <name type="common">Brassica downy mildew</name>
    <name type="synonym">Peronospora brassicae</name>
    <dbReference type="NCBI Taxonomy" id="162125"/>
    <lineage>
        <taxon>Eukaryota</taxon>
        <taxon>Sar</taxon>
        <taxon>Stramenopiles</taxon>
        <taxon>Oomycota</taxon>
        <taxon>Peronosporomycetes</taxon>
        <taxon>Peronosporales</taxon>
        <taxon>Peronosporaceae</taxon>
        <taxon>Hyaloperonospora</taxon>
    </lineage>
</organism>
<proteinExistence type="predicted"/>